<dbReference type="AlphaFoldDB" id="A0A024SBA0"/>
<feature type="region of interest" description="Disordered" evidence="1">
    <location>
        <begin position="375"/>
        <end position="407"/>
    </location>
</feature>
<keyword evidence="2" id="KW-1133">Transmembrane helix</keyword>
<feature type="compositionally biased region" description="Low complexity" evidence="1">
    <location>
        <begin position="65"/>
        <end position="81"/>
    </location>
</feature>
<dbReference type="KEGG" id="trr:M419DRAFT_137045"/>
<sequence>MSSPPSGASPTSFDSQLPGSAAFLNASSTANRGPVISTLPSSSVISSDSAQGLLTSSKDVLALASDTTHSPPSQTPSTSRSGLSGEETVGISSTTVAEYRGSTTSDKPVLPTKGTDSNQAGSSSPAQTTSSAEESSPQTVLLTTVSTSKAPTATPSKQTPLTATVPSPSSAAGSDIAQEISSAPAKPLSATSPPATAVAAQPTDDSTQEPQVFSAESVDPPAEPSVLSSNSAASSAEAPLPAAATSSPPATSPSASTRAKANSSTQKQPPVAPTGPVNQRVSAADVFIASTTSASATSLIPIPTSASISTSAPDSAAILAAPSGATSTPVSTTSVPLSDSILSDTYSSTATGESLTTSESAGGIAAFPTVASTLPGGSLGSSPSAGSQPTGEPIEDPVGSSTKPQTGTIVGGTVGGIAAVALILILLWLWRRRVADGGRGSGKEGGFTEKGSPKSMAQRLGMFTTLKAVGRNLGEKLGSRNVNMDKGNSQFLEEAIAEPVEATLPPDPLCQHPVAPGNRQEFRKGQGTSLEPGKLNPFSDANSMISRTVPLPPSRSSILNPFSDDNMILPPPVSASTRRSRGRSLGGLGNFQVPRGPPRPHSVHRESVHDLESMDQDRESFIERRDKFRSDPFDLELQTNQLFPPGAAVSTRASSVYSGQFQQNSHDSYTSRYVSGSSMGDWGAVKEEPVGSEGLVERVDSPTIA</sequence>
<feature type="compositionally biased region" description="Basic and acidic residues" evidence="1">
    <location>
        <begin position="684"/>
        <end position="705"/>
    </location>
</feature>
<dbReference type="OrthoDB" id="5240840at2759"/>
<feature type="region of interest" description="Disordered" evidence="1">
    <location>
        <begin position="662"/>
        <end position="705"/>
    </location>
</feature>
<evidence type="ECO:0000313" key="3">
    <source>
        <dbReference type="EMBL" id="ETS02635.1"/>
    </source>
</evidence>
<feature type="compositionally biased region" description="Polar residues" evidence="1">
    <location>
        <begin position="90"/>
        <end position="106"/>
    </location>
</feature>
<evidence type="ECO:0000313" key="4">
    <source>
        <dbReference type="Proteomes" id="UP000024376"/>
    </source>
</evidence>
<feature type="region of interest" description="Disordered" evidence="1">
    <location>
        <begin position="519"/>
        <end position="541"/>
    </location>
</feature>
<keyword evidence="2" id="KW-0472">Membrane</keyword>
<dbReference type="Proteomes" id="UP000024376">
    <property type="component" value="Unassembled WGS sequence"/>
</dbReference>
<feature type="compositionally biased region" description="Basic and acidic residues" evidence="1">
    <location>
        <begin position="603"/>
        <end position="616"/>
    </location>
</feature>
<feature type="compositionally biased region" description="Low complexity" evidence="1">
    <location>
        <begin position="37"/>
        <end position="49"/>
    </location>
</feature>
<feature type="region of interest" description="Disordered" evidence="1">
    <location>
        <begin position="30"/>
        <end position="278"/>
    </location>
</feature>
<name>A0A024SBA0_HYPJR</name>
<feature type="compositionally biased region" description="Polar residues" evidence="1">
    <location>
        <begin position="662"/>
        <end position="678"/>
    </location>
</feature>
<feature type="compositionally biased region" description="Low complexity" evidence="1">
    <location>
        <begin position="375"/>
        <end position="387"/>
    </location>
</feature>
<reference evidence="4" key="1">
    <citation type="journal article" date="2013" name="Ind. Biotechnol.">
        <title>Comparative genomics analysis of Trichoderma reesei strains.</title>
        <authorList>
            <person name="Koike H."/>
            <person name="Aerts A."/>
            <person name="LaButti K."/>
            <person name="Grigoriev I.V."/>
            <person name="Baker S.E."/>
        </authorList>
    </citation>
    <scope>NUCLEOTIDE SEQUENCE [LARGE SCALE GENOMIC DNA]</scope>
    <source>
        <strain evidence="4">ATCC 56765 / BCRC 32924 / NRRL 11460 / Rut C-30</strain>
    </source>
</reference>
<protein>
    <submittedName>
        <fullName evidence="3">Uncharacterized protein</fullName>
    </submittedName>
</protein>
<feature type="compositionally biased region" description="Polar residues" evidence="1">
    <location>
        <begin position="114"/>
        <end position="172"/>
    </location>
</feature>
<proteinExistence type="predicted"/>
<keyword evidence="2" id="KW-0812">Transmembrane</keyword>
<evidence type="ECO:0000256" key="1">
    <source>
        <dbReference type="SAM" id="MobiDB-lite"/>
    </source>
</evidence>
<organism evidence="3 4">
    <name type="scientific">Hypocrea jecorina (strain ATCC 56765 / BCRC 32924 / NRRL 11460 / Rut C-30)</name>
    <name type="common">Trichoderma reesei</name>
    <dbReference type="NCBI Taxonomy" id="1344414"/>
    <lineage>
        <taxon>Eukaryota</taxon>
        <taxon>Fungi</taxon>
        <taxon>Dikarya</taxon>
        <taxon>Ascomycota</taxon>
        <taxon>Pezizomycotina</taxon>
        <taxon>Sordariomycetes</taxon>
        <taxon>Hypocreomycetidae</taxon>
        <taxon>Hypocreales</taxon>
        <taxon>Hypocreaceae</taxon>
        <taxon>Trichoderma</taxon>
    </lineage>
</organism>
<feature type="transmembrane region" description="Helical" evidence="2">
    <location>
        <begin position="409"/>
        <end position="430"/>
    </location>
</feature>
<feature type="compositionally biased region" description="Low complexity" evidence="1">
    <location>
        <begin position="181"/>
        <end position="203"/>
    </location>
</feature>
<accession>A0A024SBA0</accession>
<gene>
    <name evidence="3" type="ORF">M419DRAFT_137045</name>
</gene>
<feature type="compositionally biased region" description="Low complexity" evidence="1">
    <location>
        <begin position="224"/>
        <end position="261"/>
    </location>
</feature>
<evidence type="ECO:0000256" key="2">
    <source>
        <dbReference type="SAM" id="Phobius"/>
    </source>
</evidence>
<feature type="region of interest" description="Disordered" evidence="1">
    <location>
        <begin position="560"/>
        <end position="616"/>
    </location>
</feature>
<dbReference type="HOGENOM" id="CLU_389812_0_0_1"/>
<dbReference type="EMBL" id="KI911145">
    <property type="protein sequence ID" value="ETS02635.1"/>
    <property type="molecule type" value="Genomic_DNA"/>
</dbReference>